<dbReference type="GO" id="GO:0022625">
    <property type="term" value="C:cytosolic large ribosomal subunit"/>
    <property type="evidence" value="ECO:0007669"/>
    <property type="project" value="InterPro"/>
</dbReference>
<keyword evidence="3" id="KW-0687">Ribonucleoprotein</keyword>
<dbReference type="Pfam" id="PF00428">
    <property type="entry name" value="Ribosomal_60s"/>
    <property type="match status" value="1"/>
</dbReference>
<evidence type="ECO:0000256" key="2">
    <source>
        <dbReference type="ARBA" id="ARBA00022980"/>
    </source>
</evidence>
<keyword evidence="2 5" id="KW-0689">Ribosomal protein</keyword>
<evidence type="ECO:0000256" key="3">
    <source>
        <dbReference type="ARBA" id="ARBA00023274"/>
    </source>
</evidence>
<evidence type="ECO:0000313" key="6">
    <source>
        <dbReference type="Proteomes" id="UP000018320"/>
    </source>
</evidence>
<evidence type="ECO:0000313" key="5">
    <source>
        <dbReference type="EMBL" id="ESU38477.1"/>
    </source>
</evidence>
<dbReference type="InterPro" id="IPR038716">
    <property type="entry name" value="P1/P2_N_sf"/>
</dbReference>
<organism evidence="5 6">
    <name type="scientific">Giardia intestinalis</name>
    <name type="common">Giardia lamblia</name>
    <dbReference type="NCBI Taxonomy" id="5741"/>
    <lineage>
        <taxon>Eukaryota</taxon>
        <taxon>Metamonada</taxon>
        <taxon>Diplomonadida</taxon>
        <taxon>Hexamitidae</taxon>
        <taxon>Giardiinae</taxon>
        <taxon>Giardia</taxon>
    </lineage>
</organism>
<dbReference type="PANTHER" id="PTHR21141">
    <property type="entry name" value="60S ACIDIC RIBOSOMAL PROTEIN FAMILY MEMBER"/>
    <property type="match status" value="1"/>
</dbReference>
<evidence type="ECO:0000256" key="4">
    <source>
        <dbReference type="SAM" id="MobiDB-lite"/>
    </source>
</evidence>
<proteinExistence type="inferred from homology"/>
<name>V6TJI5_GIAIN</name>
<dbReference type="VEuPathDB" id="GiardiaDB:GL50581_897"/>
<dbReference type="InterPro" id="IPR044076">
    <property type="entry name" value="Ribosomal_P2"/>
</dbReference>
<dbReference type="GO" id="GO:0002182">
    <property type="term" value="P:cytoplasmic translational elongation"/>
    <property type="evidence" value="ECO:0007669"/>
    <property type="project" value="InterPro"/>
</dbReference>
<dbReference type="CDD" id="cd05833">
    <property type="entry name" value="Ribosomal_P2"/>
    <property type="match status" value="1"/>
</dbReference>
<feature type="non-terminal residue" evidence="5">
    <location>
        <position position="1"/>
    </location>
</feature>
<dbReference type="VEuPathDB" id="GiardiaDB:QR46_4038"/>
<reference evidence="5 6" key="2">
    <citation type="journal article" date="2013" name="Genome Biol. Evol.">
        <title>Genome sequencing of Giardia lamblia genotypes A2 and B isolates (DH and GS) and comparative analysis with the genomes of genotypes A1 and E (WB and Pig).</title>
        <authorList>
            <person name="Adam R.D."/>
            <person name="Dahlstrom E.W."/>
            <person name="Martens C.A."/>
            <person name="Bruno D.P."/>
            <person name="Barbian K.D."/>
            <person name="Ricklefs S.M."/>
            <person name="Hernandez M.M."/>
            <person name="Narla N.P."/>
            <person name="Patel R.B."/>
            <person name="Porcella S.F."/>
            <person name="Nash T.E."/>
        </authorList>
    </citation>
    <scope>NUCLEOTIDE SEQUENCE [LARGE SCALE GENOMIC DNA]</scope>
    <source>
        <strain evidence="5 6">DH</strain>
    </source>
</reference>
<feature type="region of interest" description="Disordered" evidence="4">
    <location>
        <begin position="88"/>
        <end position="125"/>
    </location>
</feature>
<comment type="caution">
    <text evidence="5">The sequence shown here is derived from an EMBL/GenBank/DDBJ whole genome shotgun (WGS) entry which is preliminary data.</text>
</comment>
<evidence type="ECO:0000256" key="1">
    <source>
        <dbReference type="ARBA" id="ARBA00005436"/>
    </source>
</evidence>
<reference evidence="6" key="1">
    <citation type="submission" date="2012-02" db="EMBL/GenBank/DDBJ databases">
        <title>Genome sequencing of Giardia lamblia Genotypes A2 and B isolates (DH and GS) and comparative analysis with the genomes of Genotypes A1 and E (WB and Pig).</title>
        <authorList>
            <person name="Adam R."/>
            <person name="Dahlstrom E."/>
            <person name="Martens C."/>
            <person name="Bruno D."/>
            <person name="Barbian K."/>
            <person name="Porcella S.F."/>
            <person name="Nash T."/>
        </authorList>
    </citation>
    <scope>NUCLEOTIDE SEQUENCE</scope>
    <source>
        <strain evidence="6">DH</strain>
    </source>
</reference>
<comment type="similarity">
    <text evidence="1">Belongs to the eukaryotic ribosomal protein P1/P2 family.</text>
</comment>
<accession>V6TJI5</accession>
<dbReference type="Gene3D" id="1.10.10.1410">
    <property type="match status" value="1"/>
</dbReference>
<dbReference type="EMBL" id="AHGT01000012">
    <property type="protein sequence ID" value="ESU38477.1"/>
    <property type="molecule type" value="Genomic_DNA"/>
</dbReference>
<dbReference type="AlphaFoldDB" id="V6TJI5"/>
<protein>
    <submittedName>
        <fullName evidence="5">LSU ribosomal protein L12AE</fullName>
    </submittedName>
</protein>
<dbReference type="VEuPathDB" id="GiardiaDB:GL50803_0016588"/>
<dbReference type="VEuPathDB" id="GiardiaDB:DHA2_16588"/>
<gene>
    <name evidence="5" type="ORF">DHA2_16588</name>
</gene>
<dbReference type="PANTHER" id="PTHR21141:SF5">
    <property type="entry name" value="LARGE RIBOSOMAL SUBUNIT PROTEIN P2"/>
    <property type="match status" value="1"/>
</dbReference>
<sequence>VRQMKHLAAYLLAKMGGKNEPAVADIEKIIAAVGGTTDADLAKTVVEKVGAGGLSVEDLMSLGKKRMASMPAVGAAPAAASTAAAVAEAAPAAAKKEESDDDEIVGAGGMFGGDSSSSEEESSSD</sequence>
<dbReference type="GO" id="GO:0003735">
    <property type="term" value="F:structural constituent of ribosome"/>
    <property type="evidence" value="ECO:0007669"/>
    <property type="project" value="InterPro"/>
</dbReference>
<dbReference type="Proteomes" id="UP000018320">
    <property type="component" value="Unassembled WGS sequence"/>
</dbReference>